<dbReference type="PANTHER" id="PTHR11566">
    <property type="entry name" value="DYNAMIN"/>
    <property type="match status" value="1"/>
</dbReference>
<dbReference type="RefSeq" id="XP_033393517.1">
    <property type="nucleotide sequence ID" value="XM_033537428.1"/>
</dbReference>
<evidence type="ECO:0000313" key="6">
    <source>
        <dbReference type="Proteomes" id="UP000799438"/>
    </source>
</evidence>
<name>A0A6A6B0U2_9PEZI</name>
<dbReference type="GO" id="GO:0005739">
    <property type="term" value="C:mitochondrion"/>
    <property type="evidence" value="ECO:0007669"/>
    <property type="project" value="TreeGrafter"/>
</dbReference>
<dbReference type="SUPFAM" id="SSF52540">
    <property type="entry name" value="P-loop containing nucleoside triphosphate hydrolases"/>
    <property type="match status" value="1"/>
</dbReference>
<keyword evidence="1" id="KW-0547">Nucleotide-binding</keyword>
<dbReference type="AlphaFoldDB" id="A0A6A6B0U2"/>
<evidence type="ECO:0000256" key="1">
    <source>
        <dbReference type="ARBA" id="ARBA00022741"/>
    </source>
</evidence>
<keyword evidence="2" id="KW-0342">GTP-binding</keyword>
<dbReference type="InterPro" id="IPR027417">
    <property type="entry name" value="P-loop_NTPase"/>
</dbReference>
<dbReference type="InterPro" id="IPR001401">
    <property type="entry name" value="Dynamin_GTPase"/>
</dbReference>
<dbReference type="Proteomes" id="UP000799438">
    <property type="component" value="Unassembled WGS sequence"/>
</dbReference>
<dbReference type="InterPro" id="IPR003130">
    <property type="entry name" value="GED"/>
</dbReference>
<dbReference type="InterPro" id="IPR045063">
    <property type="entry name" value="Dynamin_N"/>
</dbReference>
<dbReference type="PRINTS" id="PR00195">
    <property type="entry name" value="DYNAMIN"/>
</dbReference>
<dbReference type="PROSITE" id="PS51718">
    <property type="entry name" value="G_DYNAMIN_2"/>
    <property type="match status" value="1"/>
</dbReference>
<dbReference type="GO" id="GO:0016559">
    <property type="term" value="P:peroxisome fission"/>
    <property type="evidence" value="ECO:0007669"/>
    <property type="project" value="TreeGrafter"/>
</dbReference>
<evidence type="ECO:0000256" key="2">
    <source>
        <dbReference type="ARBA" id="ARBA00023134"/>
    </source>
</evidence>
<dbReference type="OrthoDB" id="415706at2759"/>
<dbReference type="FunFam" id="3.40.50.300:FF:001425">
    <property type="entry name" value="Dynamin GTPase, putative"/>
    <property type="match status" value="1"/>
</dbReference>
<dbReference type="InterPro" id="IPR022812">
    <property type="entry name" value="Dynamin"/>
</dbReference>
<proteinExistence type="predicted"/>
<dbReference type="InterPro" id="IPR020850">
    <property type="entry name" value="GED_dom"/>
</dbReference>
<feature type="domain" description="Dynamin-type G" evidence="4">
    <location>
        <begin position="29"/>
        <end position="320"/>
    </location>
</feature>
<dbReference type="InterPro" id="IPR000375">
    <property type="entry name" value="Dynamin_stalk"/>
</dbReference>
<evidence type="ECO:0008006" key="7">
    <source>
        <dbReference type="Google" id="ProtNLM"/>
    </source>
</evidence>
<protein>
    <recommendedName>
        <fullName evidence="7">GED domain-containing protein</fullName>
    </recommendedName>
</protein>
<accession>A0A6A6B0U2</accession>
<dbReference type="GO" id="GO:0016020">
    <property type="term" value="C:membrane"/>
    <property type="evidence" value="ECO:0007669"/>
    <property type="project" value="TreeGrafter"/>
</dbReference>
<dbReference type="GeneID" id="54294924"/>
<dbReference type="Gene3D" id="1.20.120.1240">
    <property type="entry name" value="Dynamin, middle domain"/>
    <property type="match status" value="1"/>
</dbReference>
<dbReference type="GO" id="GO:0003924">
    <property type="term" value="F:GTPase activity"/>
    <property type="evidence" value="ECO:0007669"/>
    <property type="project" value="InterPro"/>
</dbReference>
<evidence type="ECO:0000259" key="4">
    <source>
        <dbReference type="PROSITE" id="PS51718"/>
    </source>
</evidence>
<gene>
    <name evidence="5" type="ORF">K452DRAFT_235356</name>
</gene>
<dbReference type="PANTHER" id="PTHR11566:SF215">
    <property type="entry name" value="DYNAMIN GTPASE"/>
    <property type="match status" value="1"/>
</dbReference>
<dbReference type="Pfam" id="PF00350">
    <property type="entry name" value="Dynamin_N"/>
    <property type="match status" value="1"/>
</dbReference>
<dbReference type="GO" id="GO:0008017">
    <property type="term" value="F:microtubule binding"/>
    <property type="evidence" value="ECO:0007669"/>
    <property type="project" value="TreeGrafter"/>
</dbReference>
<dbReference type="GO" id="GO:0048312">
    <property type="term" value="P:intracellular distribution of mitochondria"/>
    <property type="evidence" value="ECO:0007669"/>
    <property type="project" value="TreeGrafter"/>
</dbReference>
<reference evidence="5" key="1">
    <citation type="journal article" date="2020" name="Stud. Mycol.">
        <title>101 Dothideomycetes genomes: a test case for predicting lifestyles and emergence of pathogens.</title>
        <authorList>
            <person name="Haridas S."/>
            <person name="Albert R."/>
            <person name="Binder M."/>
            <person name="Bloem J."/>
            <person name="Labutti K."/>
            <person name="Salamov A."/>
            <person name="Andreopoulos B."/>
            <person name="Baker S."/>
            <person name="Barry K."/>
            <person name="Bills G."/>
            <person name="Bluhm B."/>
            <person name="Cannon C."/>
            <person name="Castanera R."/>
            <person name="Culley D."/>
            <person name="Daum C."/>
            <person name="Ezra D."/>
            <person name="Gonzalez J."/>
            <person name="Henrissat B."/>
            <person name="Kuo A."/>
            <person name="Liang C."/>
            <person name="Lipzen A."/>
            <person name="Lutzoni F."/>
            <person name="Magnuson J."/>
            <person name="Mondo S."/>
            <person name="Nolan M."/>
            <person name="Ohm R."/>
            <person name="Pangilinan J."/>
            <person name="Park H.-J."/>
            <person name="Ramirez L."/>
            <person name="Alfaro M."/>
            <person name="Sun H."/>
            <person name="Tritt A."/>
            <person name="Yoshinaga Y."/>
            <person name="Zwiers L.-H."/>
            <person name="Turgeon B."/>
            <person name="Goodwin S."/>
            <person name="Spatafora J."/>
            <person name="Crous P."/>
            <person name="Grigoriev I."/>
        </authorList>
    </citation>
    <scope>NUCLEOTIDE SEQUENCE</scope>
    <source>
        <strain evidence="5">CBS 121167</strain>
    </source>
</reference>
<evidence type="ECO:0000259" key="3">
    <source>
        <dbReference type="PROSITE" id="PS51388"/>
    </source>
</evidence>
<feature type="domain" description="GED" evidence="3">
    <location>
        <begin position="606"/>
        <end position="693"/>
    </location>
</feature>
<dbReference type="SMART" id="SM00053">
    <property type="entry name" value="DYNc"/>
    <property type="match status" value="1"/>
</dbReference>
<dbReference type="Gene3D" id="3.40.50.300">
    <property type="entry name" value="P-loop containing nucleotide triphosphate hydrolases"/>
    <property type="match status" value="1"/>
</dbReference>
<dbReference type="PROSITE" id="PS51388">
    <property type="entry name" value="GED"/>
    <property type="match status" value="1"/>
</dbReference>
<dbReference type="InterPro" id="IPR030381">
    <property type="entry name" value="G_DYNAMIN_dom"/>
</dbReference>
<dbReference type="CDD" id="cd08771">
    <property type="entry name" value="DLP_1"/>
    <property type="match status" value="1"/>
</dbReference>
<dbReference type="Pfam" id="PF02212">
    <property type="entry name" value="GED"/>
    <property type="match status" value="1"/>
</dbReference>
<dbReference type="GO" id="GO:0005525">
    <property type="term" value="F:GTP binding"/>
    <property type="evidence" value="ECO:0007669"/>
    <property type="project" value="InterPro"/>
</dbReference>
<organism evidence="5 6">
    <name type="scientific">Aplosporella prunicola CBS 121167</name>
    <dbReference type="NCBI Taxonomy" id="1176127"/>
    <lineage>
        <taxon>Eukaryota</taxon>
        <taxon>Fungi</taxon>
        <taxon>Dikarya</taxon>
        <taxon>Ascomycota</taxon>
        <taxon>Pezizomycotina</taxon>
        <taxon>Dothideomycetes</taxon>
        <taxon>Dothideomycetes incertae sedis</taxon>
        <taxon>Botryosphaeriales</taxon>
        <taxon>Aplosporellaceae</taxon>
        <taxon>Aplosporella</taxon>
    </lineage>
</organism>
<evidence type="ECO:0000313" key="5">
    <source>
        <dbReference type="EMBL" id="KAF2137802.1"/>
    </source>
</evidence>
<dbReference type="EMBL" id="ML995500">
    <property type="protein sequence ID" value="KAF2137802.1"/>
    <property type="molecule type" value="Genomic_DNA"/>
</dbReference>
<keyword evidence="6" id="KW-1185">Reference proteome</keyword>
<dbReference type="GO" id="GO:0005874">
    <property type="term" value="C:microtubule"/>
    <property type="evidence" value="ECO:0007669"/>
    <property type="project" value="TreeGrafter"/>
</dbReference>
<dbReference type="GO" id="GO:0006897">
    <property type="term" value="P:endocytosis"/>
    <property type="evidence" value="ECO:0007669"/>
    <property type="project" value="TreeGrafter"/>
</dbReference>
<dbReference type="GO" id="GO:0000266">
    <property type="term" value="P:mitochondrial fission"/>
    <property type="evidence" value="ECO:0007669"/>
    <property type="project" value="TreeGrafter"/>
</dbReference>
<sequence>MTKTVVHSLVDPSMLAKIDKLFACNVGHHIDLPQIVVVGDQSSGKSSVLEGLTRLPFPRDSGLCTRFATQITFRRATTKSVSVSVIPGKDALPDHVETIRAWKKTDIKKLDKDTFADIMREAQEVMGVSSQGGGPLKTFSSDVLSIEVAGLDKEHFAVIDVPGIFQRVTKDLTTQEDKAFVKSMVGSYMANPRSIMLTVVPANVDPATQLILEMAEEVDKEGQRTLGVLTKPDLVDPGAEANVVDMVEGRSHQLFLGWCLVKNPGQKDVLDPKFDRYSSEEIYFKTQAPWNSLPLDRVGVTSLRERLQELLARHIRQEFPKVKSEVNKKLKECKKSLEKLGPKRDTPAEQSRFLIDIATNFQIVTNKALDAKYFDDCFTKLPDLKIATLVVNRNEELSESFALYGHTYQFKEGWDQEENIEGEINGEEIGEHNQEVKKENGTLSQSKDAEELDDILYHQSKLPYPKQNGILRWITHVYTHSRGFELGQFDPSLLAMTMKAQSKNWDGLALGYISDIVVITHIFINTLLKHVCPNGNVREKIKSVLMENLVERYQKAFEHVRFILEVERLGVAEKKSFSHSCYSNSMLVRLDDIKQTHTMSNKQHTVQELHDILKAYYKVARKRVVDALCMQAATYHLISGPDTPLKLFSPTFVSKLSEEQLDQIAKDDTLVKRRRTQLMKEIEDLEKGRKILS</sequence>
<dbReference type="Pfam" id="PF01031">
    <property type="entry name" value="Dynamin_M"/>
    <property type="match status" value="1"/>
</dbReference>